<dbReference type="PRINTS" id="PR01276">
    <property type="entry name" value="TYPE2KERATIN"/>
</dbReference>
<dbReference type="AlphaFoldDB" id="A0A8M1RNJ0"/>
<dbReference type="Pfam" id="PF00038">
    <property type="entry name" value="Filament"/>
    <property type="match status" value="1"/>
</dbReference>
<feature type="coiled-coil region" evidence="5">
    <location>
        <begin position="265"/>
        <end position="352"/>
    </location>
</feature>
<keyword evidence="10" id="KW-1267">Proteomics identification</keyword>
<dbReference type="KEGG" id="dre:386799"/>
<dbReference type="GO" id="GO:0045109">
    <property type="term" value="P:intermediate filament organization"/>
    <property type="evidence" value="ECO:0000318"/>
    <property type="project" value="GO_Central"/>
</dbReference>
<dbReference type="PROSITE" id="PS51842">
    <property type="entry name" value="IF_ROD_2"/>
    <property type="match status" value="1"/>
</dbReference>
<name>A0A8M1RNJ0_DANRE</name>
<evidence type="ECO:0007829" key="10">
    <source>
        <dbReference type="PeptideAtlas" id="A0A8M1RNJ0"/>
    </source>
</evidence>
<protein>
    <submittedName>
        <fullName evidence="8">Keratin, type II cytoskeletal 8</fullName>
    </submittedName>
</protein>
<dbReference type="OrthoDB" id="2441647at2759"/>
<sequence length="376" mass="43563">MSFSSRSVGSNASIPRQGNSYFGFGNMMPASGAPIRPVSVNSSLLAPVDLQLDPELQTVRMQETQQMKTLNNRFASFIDKVRKLEQENKLLETKWRLLQKETKAESKLEPMLKNYSTSLQMQLERVKKDKEQLDNELRKAHAQVQEQKQRYEDEIGNRNKAENAFVLLKKDVDTTYLGKIALEEKLETIQEELNFFKSFYEQELEELRDEVKDTSVVVQMDNSRNLNMEKILADVKSQYEEISACSRREAEAWYKNKFDLVSSQANQCSTELKNNKGAIDELKRKIQRLQNDITSAKSQCDNVEEKIKEAERDGEEAVLDATEQIRLLEEALQKAKKEMARQLRDYQELMNLKLALDIEIATYKKLLEGEEDRIGR</sequence>
<dbReference type="FunFam" id="1.20.5.500:FF:000001">
    <property type="entry name" value="Type II keratin 23"/>
    <property type="match status" value="1"/>
</dbReference>
<reference evidence="8" key="1">
    <citation type="submission" date="2025-08" db="UniProtKB">
        <authorList>
            <consortium name="RefSeq"/>
        </authorList>
    </citation>
    <scope>IDENTIFICATION</scope>
    <source>
        <strain evidence="8">Tuebingen</strain>
        <tissue evidence="8">Fibroblasts and whole tissue</tissue>
    </source>
</reference>
<dbReference type="Gene3D" id="1.20.5.500">
    <property type="entry name" value="Single helix bin"/>
    <property type="match status" value="1"/>
</dbReference>
<dbReference type="GeneID" id="386799"/>
<feature type="coiled-coil region" evidence="5">
    <location>
        <begin position="67"/>
        <end position="164"/>
    </location>
</feature>
<dbReference type="PANTHER" id="PTHR45616:SF9">
    <property type="entry name" value="KERATIN, TYPE II CYTOSKELETAL 8-RELATED"/>
    <property type="match status" value="1"/>
</dbReference>
<dbReference type="FunFam" id="1.20.5.170:FF:000004">
    <property type="entry name" value="Keratin, type II cytoskeletal 5"/>
    <property type="match status" value="1"/>
</dbReference>
<evidence type="ECO:0000256" key="2">
    <source>
        <dbReference type="ARBA" id="ARBA00023054"/>
    </source>
</evidence>
<evidence type="ECO:0000313" key="7">
    <source>
        <dbReference type="Proteomes" id="UP000000437"/>
    </source>
</evidence>
<dbReference type="InterPro" id="IPR018039">
    <property type="entry name" value="IF_conserved"/>
</dbReference>
<dbReference type="GO" id="GO:0045095">
    <property type="term" value="C:keratin filament"/>
    <property type="evidence" value="ECO:0000318"/>
    <property type="project" value="GO_Central"/>
</dbReference>
<feature type="domain" description="IF rod" evidence="6">
    <location>
        <begin position="63"/>
        <end position="374"/>
    </location>
</feature>
<evidence type="ECO:0000256" key="1">
    <source>
        <dbReference type="ARBA" id="ARBA00022754"/>
    </source>
</evidence>
<organism evidence="7 8">
    <name type="scientific">Danio rerio</name>
    <name type="common">Zebrafish</name>
    <name type="synonym">Brachydanio rerio</name>
    <dbReference type="NCBI Taxonomy" id="7955"/>
    <lineage>
        <taxon>Eukaryota</taxon>
        <taxon>Metazoa</taxon>
        <taxon>Chordata</taxon>
        <taxon>Craniata</taxon>
        <taxon>Vertebrata</taxon>
        <taxon>Euteleostomi</taxon>
        <taxon>Actinopterygii</taxon>
        <taxon>Neopterygii</taxon>
        <taxon>Teleostei</taxon>
        <taxon>Ostariophysi</taxon>
        <taxon>Cypriniformes</taxon>
        <taxon>Danionidae</taxon>
        <taxon>Danioninae</taxon>
        <taxon>Danio</taxon>
    </lineage>
</organism>
<dbReference type="PROSITE" id="PS00226">
    <property type="entry name" value="IF_ROD_1"/>
    <property type="match status" value="1"/>
</dbReference>
<evidence type="ECO:0000313" key="8">
    <source>
        <dbReference type="RefSeq" id="XP_003199098.1"/>
    </source>
</evidence>
<dbReference type="GO" id="GO:0031424">
    <property type="term" value="P:keratinization"/>
    <property type="evidence" value="ECO:0000318"/>
    <property type="project" value="GO_Central"/>
</dbReference>
<dbReference type="Gene3D" id="1.20.5.1160">
    <property type="entry name" value="Vasodilator-stimulated phosphoprotein"/>
    <property type="match status" value="1"/>
</dbReference>
<dbReference type="ZFIN" id="ZDB-GENE-031118-10">
    <property type="gene designation" value="si:dkey-222n6.2"/>
</dbReference>
<evidence type="ECO:0000256" key="4">
    <source>
        <dbReference type="RuleBase" id="RU000685"/>
    </source>
</evidence>
<evidence type="ECO:0000313" key="9">
    <source>
        <dbReference type="ZFIN" id="ZDB-GENE-031118-10"/>
    </source>
</evidence>
<dbReference type="Pfam" id="PF16208">
    <property type="entry name" value="Keratin_2_head"/>
    <property type="match status" value="1"/>
</dbReference>
<dbReference type="SMART" id="SM01391">
    <property type="entry name" value="Filament"/>
    <property type="match status" value="1"/>
</dbReference>
<keyword evidence="7" id="KW-1185">Reference proteome</keyword>
<gene>
    <name evidence="8 9" type="primary">si:dkey-222n6.2</name>
</gene>
<dbReference type="AGR" id="ZFIN:ZDB-GENE-031118-10"/>
<dbReference type="PANTHER" id="PTHR45616">
    <property type="entry name" value="GATA-TYPE DOMAIN-CONTAINING PROTEIN"/>
    <property type="match status" value="1"/>
</dbReference>
<dbReference type="InterPro" id="IPR032444">
    <property type="entry name" value="Keratin_2_head"/>
</dbReference>
<dbReference type="GO" id="GO:0030280">
    <property type="term" value="F:structural constituent of skin epidermis"/>
    <property type="evidence" value="ECO:0000318"/>
    <property type="project" value="GO_Central"/>
</dbReference>
<dbReference type="SUPFAM" id="SSF64593">
    <property type="entry name" value="Intermediate filament protein, coiled coil region"/>
    <property type="match status" value="2"/>
</dbReference>
<dbReference type="InterPro" id="IPR003054">
    <property type="entry name" value="Keratin_II"/>
</dbReference>
<dbReference type="InterPro" id="IPR039008">
    <property type="entry name" value="IF_rod_dom"/>
</dbReference>
<evidence type="ECO:0000259" key="6">
    <source>
        <dbReference type="PROSITE" id="PS51842"/>
    </source>
</evidence>
<keyword evidence="2 5" id="KW-0175">Coiled coil</keyword>
<accession>A0A8M1RNJ0</accession>
<dbReference type="Proteomes" id="UP000000437">
    <property type="component" value="Chromosome 8"/>
</dbReference>
<keyword evidence="1 4" id="KW-0403">Intermediate filament</keyword>
<proteinExistence type="evidence at protein level"/>
<dbReference type="RefSeq" id="XP_003199098.1">
    <property type="nucleotide sequence ID" value="XM_003199050.7"/>
</dbReference>
<dbReference type="FunCoup" id="A0A8M1RNJ0">
    <property type="interactions" value="14"/>
</dbReference>
<dbReference type="FunFam" id="1.20.5.1160:FF:000001">
    <property type="entry name" value="Keratin type II"/>
    <property type="match status" value="1"/>
</dbReference>
<comment type="similarity">
    <text evidence="3 4">Belongs to the intermediate filament family.</text>
</comment>
<evidence type="ECO:0000256" key="5">
    <source>
        <dbReference type="SAM" id="Coils"/>
    </source>
</evidence>
<dbReference type="Gene3D" id="1.20.5.170">
    <property type="match status" value="1"/>
</dbReference>
<evidence type="ECO:0000256" key="3">
    <source>
        <dbReference type="ARBA" id="ARBA00061646"/>
    </source>
</evidence>